<dbReference type="AlphaFoldDB" id="A0A1Y5Z166"/>
<evidence type="ECO:0000313" key="9">
    <source>
        <dbReference type="EMBL" id="SMD76641.1"/>
    </source>
</evidence>
<accession>A0A1Y5Z166</accession>
<gene>
    <name evidence="5 9" type="primary">recX</name>
    <name evidence="9" type="ORF">BACERE00185_00884</name>
</gene>
<evidence type="ECO:0000256" key="5">
    <source>
        <dbReference type="HAMAP-Rule" id="MF_01114"/>
    </source>
</evidence>
<keyword evidence="4 5" id="KW-0963">Cytoplasm</keyword>
<dbReference type="GeneID" id="92803093"/>
<dbReference type="Gene3D" id="1.10.10.10">
    <property type="entry name" value="Winged helix-like DNA-binding domain superfamily/Winged helix DNA-binding domain"/>
    <property type="match status" value="4"/>
</dbReference>
<protein>
    <recommendedName>
        <fullName evidence="3 5">Regulatory protein RecX</fullName>
    </recommendedName>
</protein>
<reference evidence="10" key="1">
    <citation type="submission" date="2017-04" db="EMBL/GenBank/DDBJ databases">
        <authorList>
            <person name="Criscuolo A."/>
        </authorList>
    </citation>
    <scope>NUCLEOTIDE SEQUENCE [LARGE SCALE GENOMIC DNA]</scope>
</reference>
<dbReference type="HAMAP" id="MF_01114">
    <property type="entry name" value="RecX"/>
    <property type="match status" value="1"/>
</dbReference>
<dbReference type="EMBL" id="FWZD01000032">
    <property type="protein sequence ID" value="SMD76641.1"/>
    <property type="molecule type" value="Genomic_DNA"/>
</dbReference>
<feature type="domain" description="RecX second three-helical" evidence="6">
    <location>
        <begin position="114"/>
        <end position="152"/>
    </location>
</feature>
<dbReference type="PANTHER" id="PTHR33602:SF1">
    <property type="entry name" value="REGULATORY PROTEIN RECX FAMILY PROTEIN"/>
    <property type="match status" value="1"/>
</dbReference>
<evidence type="ECO:0000259" key="6">
    <source>
        <dbReference type="Pfam" id="PF02631"/>
    </source>
</evidence>
<evidence type="ECO:0000259" key="7">
    <source>
        <dbReference type="Pfam" id="PF21981"/>
    </source>
</evidence>
<evidence type="ECO:0000256" key="1">
    <source>
        <dbReference type="ARBA" id="ARBA00004496"/>
    </source>
</evidence>
<comment type="similarity">
    <text evidence="2 5">Belongs to the RecX family.</text>
</comment>
<dbReference type="NCBIfam" id="NF010733">
    <property type="entry name" value="PRK14135.1"/>
    <property type="match status" value="1"/>
</dbReference>
<evidence type="ECO:0000313" key="10">
    <source>
        <dbReference type="Proteomes" id="UP000194439"/>
    </source>
</evidence>
<dbReference type="InterPro" id="IPR053926">
    <property type="entry name" value="RecX_HTH_1st"/>
</dbReference>
<dbReference type="GO" id="GO:0006282">
    <property type="term" value="P:regulation of DNA repair"/>
    <property type="evidence" value="ECO:0007669"/>
    <property type="project" value="UniProtKB-UniRule"/>
</dbReference>
<dbReference type="InterPro" id="IPR003783">
    <property type="entry name" value="Regulatory_RecX"/>
</dbReference>
<feature type="domain" description="RecX first three-helical" evidence="8">
    <location>
        <begin position="68"/>
        <end position="107"/>
    </location>
</feature>
<comment type="function">
    <text evidence="5">Modulates RecA activity.</text>
</comment>
<dbReference type="Pfam" id="PF21981">
    <property type="entry name" value="RecX_HTH3"/>
    <property type="match status" value="2"/>
</dbReference>
<evidence type="ECO:0000256" key="2">
    <source>
        <dbReference type="ARBA" id="ARBA00009695"/>
    </source>
</evidence>
<dbReference type="PANTHER" id="PTHR33602">
    <property type="entry name" value="REGULATORY PROTEIN RECX FAMILY PROTEIN"/>
    <property type="match status" value="1"/>
</dbReference>
<dbReference type="Pfam" id="PF21982">
    <property type="entry name" value="RecX_HTH1"/>
    <property type="match status" value="1"/>
</dbReference>
<dbReference type="GO" id="GO:0005737">
    <property type="term" value="C:cytoplasm"/>
    <property type="evidence" value="ECO:0007669"/>
    <property type="project" value="UniProtKB-SubCell"/>
</dbReference>
<feature type="domain" description="RecX third three-helical" evidence="7">
    <location>
        <begin position="218"/>
        <end position="263"/>
    </location>
</feature>
<evidence type="ECO:0000256" key="4">
    <source>
        <dbReference type="ARBA" id="ARBA00022490"/>
    </source>
</evidence>
<sequence length="272" mass="32321">MAVITKIEVQKRSKERFNIYIDKGKGQGEEYGFSVNEVILIKHGLQKGLEIDEIALGNILYNEEVQKAYLQAVSYLSYQMRTKQEIEDFLRKKEVGQAIISEVVSKLLHDRYINDKEYAVLYTRTQSNVNRKGPTVIKRELLNKGVQDLIITHSLQEYPKEKQIENALILIEKKKRSYQKHSFLQMKLKLDEMLVRKGYSRDVIQICLEELKDEKDDEQQQEALHYHGNKYYEKYKKYDGWTFENKMKQALYRKGFSIDEIEIYLQMKREEG</sequence>
<dbReference type="InterPro" id="IPR053924">
    <property type="entry name" value="RecX_HTH_2nd"/>
</dbReference>
<dbReference type="InterPro" id="IPR036388">
    <property type="entry name" value="WH-like_DNA-bd_sf"/>
</dbReference>
<dbReference type="InterPro" id="IPR053925">
    <property type="entry name" value="RecX_HTH_3rd"/>
</dbReference>
<name>A0A1Y5Z166_9BACI</name>
<feature type="domain" description="RecX third three-helical" evidence="7">
    <location>
        <begin position="161"/>
        <end position="207"/>
    </location>
</feature>
<dbReference type="Proteomes" id="UP000194439">
    <property type="component" value="Unassembled WGS sequence"/>
</dbReference>
<evidence type="ECO:0000256" key="3">
    <source>
        <dbReference type="ARBA" id="ARBA00018111"/>
    </source>
</evidence>
<organism evidence="9 10">
    <name type="scientific">Bacillus mobilis</name>
    <dbReference type="NCBI Taxonomy" id="2026190"/>
    <lineage>
        <taxon>Bacteria</taxon>
        <taxon>Bacillati</taxon>
        <taxon>Bacillota</taxon>
        <taxon>Bacilli</taxon>
        <taxon>Bacillales</taxon>
        <taxon>Bacillaceae</taxon>
        <taxon>Bacillus</taxon>
        <taxon>Bacillus cereus group</taxon>
    </lineage>
</organism>
<dbReference type="RefSeq" id="WP_071724358.1">
    <property type="nucleotide sequence ID" value="NZ_CBCSHS010000021.1"/>
</dbReference>
<dbReference type="Pfam" id="PF02631">
    <property type="entry name" value="RecX_HTH2"/>
    <property type="match status" value="1"/>
</dbReference>
<comment type="subcellular location">
    <subcellularLocation>
        <location evidence="1 5">Cytoplasm</location>
    </subcellularLocation>
</comment>
<evidence type="ECO:0000259" key="8">
    <source>
        <dbReference type="Pfam" id="PF21982"/>
    </source>
</evidence>
<proteinExistence type="inferred from homology"/>